<gene>
    <name evidence="2" type="ORF">CLV78_102661</name>
</gene>
<keyword evidence="1" id="KW-0732">Signal</keyword>
<comment type="caution">
    <text evidence="2">The sequence shown here is derived from an EMBL/GenBank/DDBJ whole genome shotgun (WGS) entry which is preliminary data.</text>
</comment>
<evidence type="ECO:0000256" key="1">
    <source>
        <dbReference type="SAM" id="SignalP"/>
    </source>
</evidence>
<feature type="chain" id="PRO_5015630337" evidence="1">
    <location>
        <begin position="24"/>
        <end position="99"/>
    </location>
</feature>
<dbReference type="AlphaFoldDB" id="A0A2T0RWD0"/>
<dbReference type="Proteomes" id="UP000239480">
    <property type="component" value="Unassembled WGS sequence"/>
</dbReference>
<evidence type="ECO:0000313" key="2">
    <source>
        <dbReference type="EMBL" id="PRY25481.1"/>
    </source>
</evidence>
<dbReference type="OrthoDB" id="1778624at2"/>
<protein>
    <submittedName>
        <fullName evidence="2">Uncharacterized protein</fullName>
    </submittedName>
</protein>
<dbReference type="RefSeq" id="WP_106204371.1">
    <property type="nucleotide sequence ID" value="NZ_PVTD01000002.1"/>
</dbReference>
<name>A0A2T0RWD0_9RHOB</name>
<sequence length="99" mass="10597">MKKNYLALFAAMGFAIAAGTASADTVTVMCESGTAGTNNAITFNEEDGAMLKEELGAGFEDTVCEVGKQLNWPDYETPTQVKVTMSNGNEYDIMAQQVK</sequence>
<keyword evidence="3" id="KW-1185">Reference proteome</keyword>
<dbReference type="EMBL" id="PVTD01000002">
    <property type="protein sequence ID" value="PRY25481.1"/>
    <property type="molecule type" value="Genomic_DNA"/>
</dbReference>
<organism evidence="2 3">
    <name type="scientific">Aliiruegeria haliotis</name>
    <dbReference type="NCBI Taxonomy" id="1280846"/>
    <lineage>
        <taxon>Bacteria</taxon>
        <taxon>Pseudomonadati</taxon>
        <taxon>Pseudomonadota</taxon>
        <taxon>Alphaproteobacteria</taxon>
        <taxon>Rhodobacterales</taxon>
        <taxon>Roseobacteraceae</taxon>
        <taxon>Aliiruegeria</taxon>
    </lineage>
</organism>
<proteinExistence type="predicted"/>
<feature type="signal peptide" evidence="1">
    <location>
        <begin position="1"/>
        <end position="23"/>
    </location>
</feature>
<accession>A0A2T0RWD0</accession>
<reference evidence="2 3" key="1">
    <citation type="submission" date="2018-03" db="EMBL/GenBank/DDBJ databases">
        <title>Genomic Encyclopedia of Archaeal and Bacterial Type Strains, Phase II (KMG-II): from individual species to whole genera.</title>
        <authorList>
            <person name="Goeker M."/>
        </authorList>
    </citation>
    <scope>NUCLEOTIDE SEQUENCE [LARGE SCALE GENOMIC DNA]</scope>
    <source>
        <strain evidence="2 3">DSM 29328</strain>
    </source>
</reference>
<evidence type="ECO:0000313" key="3">
    <source>
        <dbReference type="Proteomes" id="UP000239480"/>
    </source>
</evidence>